<evidence type="ECO:0008006" key="3">
    <source>
        <dbReference type="Google" id="ProtNLM"/>
    </source>
</evidence>
<proteinExistence type="predicted"/>
<dbReference type="Proteomes" id="UP000006045">
    <property type="component" value="Chromosome"/>
</dbReference>
<evidence type="ECO:0000313" key="1">
    <source>
        <dbReference type="EMBL" id="EJZ58512.1"/>
    </source>
</evidence>
<dbReference type="SUPFAM" id="SSF52309">
    <property type="entry name" value="N-(deoxy)ribosyltransferase-like"/>
    <property type="match status" value="1"/>
</dbReference>
<dbReference type="InterPro" id="IPR025518">
    <property type="entry name" value="DUF4406"/>
</dbReference>
<sequence length="216" mass="23457">MPAETIIDCPALHTRSKGFPFGDRVPCTVLMVKNVTADPMPGIGYAYIKGSMPMAKQDSVYEAWTNSHGAVAAVLPDGRHLGLRPGEFEVYTWHDLSPAPASSGVTLAVDRANRLYLAGPMTGFEDFNFPAFNKMAADLRGRDYVVENPAEHGVVDGADWADYMAYDLTRLGLCGQVAVLPGWENSKGARLEVHIARELGMPVVNAHELINNKEAV</sequence>
<reference evidence="1 2" key="1">
    <citation type="submission" date="2012-08" db="EMBL/GenBank/DDBJ databases">
        <title>The genome of cave-isolated P. fluorescens strain R124 demonstrates phenotypic adaptation to the mineral environment.</title>
        <authorList>
            <person name="Barton M.D."/>
            <person name="Petronio M."/>
            <person name="Giarrizzo J.G."/>
            <person name="Bowling B.V."/>
            <person name="Barton H.A."/>
        </authorList>
    </citation>
    <scope>NUCLEOTIDE SEQUENCE [LARGE SCALE GENOMIC DNA]</scope>
    <source>
        <strain evidence="1 2">R124</strain>
    </source>
</reference>
<organism evidence="1 2">
    <name type="scientific">Pseudomonas fluorescens R124</name>
    <dbReference type="NCBI Taxonomy" id="743713"/>
    <lineage>
        <taxon>Bacteria</taxon>
        <taxon>Pseudomonadati</taxon>
        <taxon>Pseudomonadota</taxon>
        <taxon>Gammaproteobacteria</taxon>
        <taxon>Pseudomonadales</taxon>
        <taxon>Pseudomonadaceae</taxon>
        <taxon>Pseudomonas</taxon>
    </lineage>
</organism>
<dbReference type="Gene3D" id="3.40.50.10400">
    <property type="entry name" value="Hypothetical protein PA1492"/>
    <property type="match status" value="1"/>
</dbReference>
<evidence type="ECO:0000313" key="2">
    <source>
        <dbReference type="Proteomes" id="UP000006045"/>
    </source>
</evidence>
<protein>
    <recommendedName>
        <fullName evidence="3">DUF4406 domain-containing protein</fullName>
    </recommendedName>
</protein>
<name>A0A7U9GSG5_PSEFL</name>
<dbReference type="Pfam" id="PF14359">
    <property type="entry name" value="DUF4406"/>
    <property type="match status" value="1"/>
</dbReference>
<accession>A0A7U9GSG5</accession>
<dbReference type="EMBL" id="CM001561">
    <property type="protein sequence ID" value="EJZ58512.1"/>
    <property type="molecule type" value="Genomic_DNA"/>
</dbReference>
<gene>
    <name evidence="1" type="ORF">I1A_002840</name>
</gene>
<dbReference type="AlphaFoldDB" id="A0A7U9GSG5"/>